<name>A0ABX8EHB6_9ACTN</name>
<dbReference type="InterPro" id="IPR028087">
    <property type="entry name" value="Tad_N"/>
</dbReference>
<evidence type="ECO:0000256" key="1">
    <source>
        <dbReference type="SAM" id="Phobius"/>
    </source>
</evidence>
<accession>A0ABX8EHB6</accession>
<dbReference type="EMBL" id="CP075371">
    <property type="protein sequence ID" value="QVT78048.1"/>
    <property type="molecule type" value="Genomic_DNA"/>
</dbReference>
<evidence type="ECO:0000313" key="4">
    <source>
        <dbReference type="Proteomes" id="UP000679307"/>
    </source>
</evidence>
<protein>
    <recommendedName>
        <fullName evidence="2">Putative Flp pilus-assembly TadG-like N-terminal domain-containing protein</fullName>
    </recommendedName>
</protein>
<feature type="transmembrane region" description="Helical" evidence="1">
    <location>
        <begin position="20"/>
        <end position="44"/>
    </location>
</feature>
<keyword evidence="1" id="KW-0812">Transmembrane</keyword>
<sequence length="127" mass="11993">MSPGRAGSRGRGSERGAATAYAAVVVGVVLLLGCVLAVVAAVVVDLRRAQAAADLAALAGAVAAGTGEDPCAAAGAVAAANGATLTSCAPAGREVTLEVRVAGPRWLGLAADPTARARAGPAAAPAP</sequence>
<dbReference type="NCBIfam" id="TIGR03816">
    <property type="entry name" value="tadE_like_DECH"/>
    <property type="match status" value="1"/>
</dbReference>
<reference evidence="3 4" key="1">
    <citation type="submission" date="2021-05" db="EMBL/GenBank/DDBJ databases">
        <title>Complete genome of Nocardioides aquaticus KCTC 9944T isolated from meromictic and hypersaline Ekho Lake, Antarctica.</title>
        <authorList>
            <person name="Hwang K."/>
            <person name="Kim K.M."/>
            <person name="Choe H."/>
        </authorList>
    </citation>
    <scope>NUCLEOTIDE SEQUENCE [LARGE SCALE GENOMIC DNA]</scope>
    <source>
        <strain evidence="3 4">KCTC 9944</strain>
    </source>
</reference>
<evidence type="ECO:0000313" key="3">
    <source>
        <dbReference type="EMBL" id="QVT78048.1"/>
    </source>
</evidence>
<keyword evidence="1" id="KW-1133">Transmembrane helix</keyword>
<proteinExistence type="predicted"/>
<dbReference type="Pfam" id="PF13400">
    <property type="entry name" value="Tad"/>
    <property type="match status" value="1"/>
</dbReference>
<keyword evidence="1" id="KW-0472">Membrane</keyword>
<dbReference type="Proteomes" id="UP000679307">
    <property type="component" value="Chromosome"/>
</dbReference>
<dbReference type="PROSITE" id="PS51257">
    <property type="entry name" value="PROKAR_LIPOPROTEIN"/>
    <property type="match status" value="1"/>
</dbReference>
<dbReference type="InterPro" id="IPR021202">
    <property type="entry name" value="Rv3654c-like"/>
</dbReference>
<gene>
    <name evidence="3" type="ORF">ENKNEFLB_00420</name>
</gene>
<dbReference type="RefSeq" id="WP_214057684.1">
    <property type="nucleotide sequence ID" value="NZ_CP075371.1"/>
</dbReference>
<feature type="domain" description="Putative Flp pilus-assembly TadG-like N-terminal" evidence="2">
    <location>
        <begin position="16"/>
        <end position="63"/>
    </location>
</feature>
<evidence type="ECO:0000259" key="2">
    <source>
        <dbReference type="Pfam" id="PF13400"/>
    </source>
</evidence>
<keyword evidence="4" id="KW-1185">Reference proteome</keyword>
<organism evidence="3 4">
    <name type="scientific">Nocardioides aquaticus</name>
    <dbReference type="NCBI Taxonomy" id="160826"/>
    <lineage>
        <taxon>Bacteria</taxon>
        <taxon>Bacillati</taxon>
        <taxon>Actinomycetota</taxon>
        <taxon>Actinomycetes</taxon>
        <taxon>Propionibacteriales</taxon>
        <taxon>Nocardioidaceae</taxon>
        <taxon>Nocardioides</taxon>
    </lineage>
</organism>